<dbReference type="PATRIC" id="fig|1441923.3.peg.269"/>
<evidence type="ECO:0008006" key="3">
    <source>
        <dbReference type="Google" id="ProtNLM"/>
    </source>
</evidence>
<evidence type="ECO:0000313" key="2">
    <source>
        <dbReference type="Proteomes" id="UP000037712"/>
    </source>
</evidence>
<dbReference type="EMBL" id="AZYO01000001">
    <property type="protein sequence ID" value="KOS58238.1"/>
    <property type="molecule type" value="Genomic_DNA"/>
</dbReference>
<gene>
    <name evidence="1" type="ORF">Z051_01210</name>
</gene>
<accession>A0A0M8PTG6</accession>
<sequence>MITERTLHPLDETLMHQIPWTFAYAGTSDHRFYDRHWLAAVDPNGKGSFISGAAFYKNMGVADGYFCVQEGDRQHNTRFSRPLSDDMQSLRMSDFEIRVVEPFKRLEISLDGKSTPVSARLTFEASFDPYCESHYMDSRGGRIGQEITRYDQSGYWSGWIDFGAGRLEVRDWWGFRDHSWGVRPGVGGFDRSVADPRATQVATPATPSLPMLHVVMTFELEDRFVTAMCREDAAGNPTYVDGEVITKDGQHTGIRAMDFDVEFHHGTRAHKKVSARILAEDGSEFEVEATPFLHPWAYAGTGYDGGYRDGRGLGAWRGTVAEHDVYELVPPNGVLMDGKPTPSGHREQFAKMVVNGKPITGYCPVMSRGALPKYGLDENM</sequence>
<dbReference type="AlphaFoldDB" id="A0A0M8PTG6"/>
<name>A0A0M8PTG6_RHORH</name>
<reference evidence="2" key="2">
    <citation type="submission" date="2015-01" db="EMBL/GenBank/DDBJ databases">
        <title>Draft genome sequence of potential hydrocarbon metabolising strain of Rhodococcus rhodochrous.</title>
        <authorList>
            <person name="Aggarwal R.K."/>
            <person name="Dawar C."/>
        </authorList>
    </citation>
    <scope>NUCLEOTIDE SEQUENCE [LARGE SCALE GENOMIC DNA]</scope>
    <source>
        <strain evidence="2">KG-21</strain>
    </source>
</reference>
<protein>
    <recommendedName>
        <fullName evidence="3">AttH domain-containing protein</fullName>
    </recommendedName>
</protein>
<dbReference type="Proteomes" id="UP000037712">
    <property type="component" value="Unassembled WGS sequence"/>
</dbReference>
<organism evidence="1 2">
    <name type="scientific">Rhodococcus rhodochrous KG-21</name>
    <dbReference type="NCBI Taxonomy" id="1441923"/>
    <lineage>
        <taxon>Bacteria</taxon>
        <taxon>Bacillati</taxon>
        <taxon>Actinomycetota</taxon>
        <taxon>Actinomycetes</taxon>
        <taxon>Mycobacteriales</taxon>
        <taxon>Nocardiaceae</taxon>
        <taxon>Rhodococcus</taxon>
    </lineage>
</organism>
<reference evidence="1 2" key="1">
    <citation type="journal article" date="2015" name="Genome Announc.">
        <title>Draft Genome Sequence of Rhodococcus rhodochrous Strain KG-21, a Soil Isolate from Oil Fields of Krishna-Godavari Basin, India.</title>
        <authorList>
            <person name="Dawar C."/>
            <person name="Aggarwal R.K."/>
        </authorList>
    </citation>
    <scope>NUCLEOTIDE SEQUENCE [LARGE SCALE GENOMIC DNA]</scope>
    <source>
        <strain evidence="1 2">KG-21</strain>
    </source>
</reference>
<comment type="caution">
    <text evidence="1">The sequence shown here is derived from an EMBL/GenBank/DDBJ whole genome shotgun (WGS) entry which is preliminary data.</text>
</comment>
<proteinExistence type="predicted"/>
<evidence type="ECO:0000313" key="1">
    <source>
        <dbReference type="EMBL" id="KOS58238.1"/>
    </source>
</evidence>